<dbReference type="InterPro" id="IPR000719">
    <property type="entry name" value="Prot_kinase_dom"/>
</dbReference>
<dbReference type="OrthoDB" id="41771at2759"/>
<keyword evidence="3" id="KW-1185">Reference proteome</keyword>
<dbReference type="EMBL" id="BDSP01000095">
    <property type="protein sequence ID" value="GAX15649.1"/>
    <property type="molecule type" value="Genomic_DNA"/>
</dbReference>
<dbReference type="GO" id="GO:0004674">
    <property type="term" value="F:protein serine/threonine kinase activity"/>
    <property type="evidence" value="ECO:0007669"/>
    <property type="project" value="TreeGrafter"/>
</dbReference>
<reference evidence="2 3" key="1">
    <citation type="journal article" date="2015" name="Plant Cell">
        <title>Oil accumulation by the oleaginous diatom Fistulifera solaris as revealed by the genome and transcriptome.</title>
        <authorList>
            <person name="Tanaka T."/>
            <person name="Maeda Y."/>
            <person name="Veluchamy A."/>
            <person name="Tanaka M."/>
            <person name="Abida H."/>
            <person name="Marechal E."/>
            <person name="Bowler C."/>
            <person name="Muto M."/>
            <person name="Sunaga Y."/>
            <person name="Tanaka M."/>
            <person name="Yoshino T."/>
            <person name="Taniguchi T."/>
            <person name="Fukuda Y."/>
            <person name="Nemoto M."/>
            <person name="Matsumoto M."/>
            <person name="Wong P.S."/>
            <person name="Aburatani S."/>
            <person name="Fujibuchi W."/>
        </authorList>
    </citation>
    <scope>NUCLEOTIDE SEQUENCE [LARGE SCALE GENOMIC DNA]</scope>
    <source>
        <strain evidence="2 3">JPCC DA0580</strain>
    </source>
</reference>
<dbReference type="SUPFAM" id="SSF56112">
    <property type="entry name" value="Protein kinase-like (PK-like)"/>
    <property type="match status" value="1"/>
</dbReference>
<proteinExistence type="predicted"/>
<dbReference type="Gene3D" id="1.10.510.10">
    <property type="entry name" value="Transferase(Phosphotransferase) domain 1"/>
    <property type="match status" value="1"/>
</dbReference>
<name>A0A1Z5JNU9_FISSO</name>
<dbReference type="InterPro" id="IPR011009">
    <property type="entry name" value="Kinase-like_dom_sf"/>
</dbReference>
<organism evidence="2 3">
    <name type="scientific">Fistulifera solaris</name>
    <name type="common">Oleaginous diatom</name>
    <dbReference type="NCBI Taxonomy" id="1519565"/>
    <lineage>
        <taxon>Eukaryota</taxon>
        <taxon>Sar</taxon>
        <taxon>Stramenopiles</taxon>
        <taxon>Ochrophyta</taxon>
        <taxon>Bacillariophyta</taxon>
        <taxon>Bacillariophyceae</taxon>
        <taxon>Bacillariophycidae</taxon>
        <taxon>Naviculales</taxon>
        <taxon>Naviculaceae</taxon>
        <taxon>Fistulifera</taxon>
    </lineage>
</organism>
<dbReference type="AlphaFoldDB" id="A0A1Z5JNU9"/>
<dbReference type="Pfam" id="PF00069">
    <property type="entry name" value="Pkinase"/>
    <property type="match status" value="1"/>
</dbReference>
<dbReference type="PROSITE" id="PS50011">
    <property type="entry name" value="PROTEIN_KINASE_DOM"/>
    <property type="match status" value="1"/>
</dbReference>
<gene>
    <name evidence="2" type="ORF">FisN_3Hh121</name>
</gene>
<sequence>MFPLLQNEREFHKPTSVIDAHRSPNFGDVNVNLFTIDGMEKIRRIYRDTRAERGESADSKHPESERSFFDYIYNFDDDYLRNPLWTWEDDKIQDEKTCRRNAWHRRSPMDCNSMHELDLQGLLTEGKMNALGKGGFRDVFLVRHGDGRNFEEVVFKQYHFDSNYDHEDFEYMRVDSLVTELFTSSPLFLNIYSNCGLSTMAEAMGDGCVEDYAVPLQKERGYIELNDKDDVDPKNNLTITQKVNFALDMAESLAMMHNYPGGVIVHDDVHLEQFLLTKDHMHVRIQDFNRAEIMLWNSDDEEYCRYRNGPGHGTWRSPEEYRDLPLNEKIDVWSLGSNLYAMLTGLNPFYEIESEKAVKQKIKEGKIPSIDPRYRKRSLGEQKLVEAIEHCWVVDPNKRGNIYDVVKILREAAKNPTGKATL</sequence>
<evidence type="ECO:0000313" key="3">
    <source>
        <dbReference type="Proteomes" id="UP000198406"/>
    </source>
</evidence>
<dbReference type="PANTHER" id="PTHR44329:SF214">
    <property type="entry name" value="PROTEIN KINASE DOMAIN-CONTAINING PROTEIN"/>
    <property type="match status" value="1"/>
</dbReference>
<comment type="caution">
    <text evidence="2">The sequence shown here is derived from an EMBL/GenBank/DDBJ whole genome shotgun (WGS) entry which is preliminary data.</text>
</comment>
<evidence type="ECO:0000259" key="1">
    <source>
        <dbReference type="PROSITE" id="PS50011"/>
    </source>
</evidence>
<dbReference type="InterPro" id="IPR051681">
    <property type="entry name" value="Ser/Thr_Kinases-Pseudokinases"/>
</dbReference>
<dbReference type="GO" id="GO:0005524">
    <property type="term" value="F:ATP binding"/>
    <property type="evidence" value="ECO:0007669"/>
    <property type="project" value="InterPro"/>
</dbReference>
<accession>A0A1Z5JNU9</accession>
<dbReference type="PANTHER" id="PTHR44329">
    <property type="entry name" value="SERINE/THREONINE-PROTEIN KINASE TNNI3K-RELATED"/>
    <property type="match status" value="1"/>
</dbReference>
<protein>
    <recommendedName>
        <fullName evidence="1">Protein kinase domain-containing protein</fullName>
    </recommendedName>
</protein>
<dbReference type="SMART" id="SM00220">
    <property type="entry name" value="S_TKc"/>
    <property type="match status" value="1"/>
</dbReference>
<evidence type="ECO:0000313" key="2">
    <source>
        <dbReference type="EMBL" id="GAX15649.1"/>
    </source>
</evidence>
<dbReference type="InParanoid" id="A0A1Z5JNU9"/>
<feature type="domain" description="Protein kinase" evidence="1">
    <location>
        <begin position="125"/>
        <end position="413"/>
    </location>
</feature>
<dbReference type="Proteomes" id="UP000198406">
    <property type="component" value="Unassembled WGS sequence"/>
</dbReference>